<dbReference type="RefSeq" id="WP_155307114.1">
    <property type="nucleotide sequence ID" value="NZ_AP021875.1"/>
</dbReference>
<accession>A0A5K7ZJP2</accession>
<reference evidence="3 4" key="1">
    <citation type="submission" date="2019-11" db="EMBL/GenBank/DDBJ databases">
        <title>Comparative genomics of hydrocarbon-degrading Desulfosarcina strains.</title>
        <authorList>
            <person name="Watanabe M."/>
            <person name="Kojima H."/>
            <person name="Fukui M."/>
        </authorList>
    </citation>
    <scope>NUCLEOTIDE SEQUENCE [LARGE SCALE GENOMIC DNA]</scope>
    <source>
        <strain evidence="3 4">PP31</strain>
    </source>
</reference>
<comment type="similarity">
    <text evidence="1">Belongs to the universal stress protein A family.</text>
</comment>
<dbReference type="CDD" id="cd00293">
    <property type="entry name" value="USP-like"/>
    <property type="match status" value="1"/>
</dbReference>
<sequence>MQPQIKKILFSSDLTETSRHAFQYATMLASKFCASIVFLHVMEDLPKGARAFIDEETIQKIRKQTTESAQSTLIGKKTEIRMLETELNRFCQTAFEESVDRVTIDTDIRVLEGNVIETIISTAKEMNCDAIVMGSTRRGRIAEAMLGSVVKGVLRYSDTLVIVAPPK</sequence>
<dbReference type="Proteomes" id="UP000427769">
    <property type="component" value="Chromosome"/>
</dbReference>
<dbReference type="PANTHER" id="PTHR46268">
    <property type="entry name" value="STRESS RESPONSE PROTEIN NHAX"/>
    <property type="match status" value="1"/>
</dbReference>
<dbReference type="AlphaFoldDB" id="A0A5K7ZJP2"/>
<dbReference type="Gene3D" id="3.40.50.620">
    <property type="entry name" value="HUPs"/>
    <property type="match status" value="1"/>
</dbReference>
<evidence type="ECO:0000313" key="4">
    <source>
        <dbReference type="Proteomes" id="UP000427769"/>
    </source>
</evidence>
<dbReference type="KEGG" id="dwd:DSCW_59010"/>
<dbReference type="EMBL" id="AP021875">
    <property type="protein sequence ID" value="BBO78484.1"/>
    <property type="molecule type" value="Genomic_DNA"/>
</dbReference>
<dbReference type="PANTHER" id="PTHR46268:SF6">
    <property type="entry name" value="UNIVERSAL STRESS PROTEIN UP12"/>
    <property type="match status" value="1"/>
</dbReference>
<feature type="domain" description="UspA" evidence="2">
    <location>
        <begin position="5"/>
        <end position="164"/>
    </location>
</feature>
<name>A0A5K7ZJP2_9BACT</name>
<dbReference type="SUPFAM" id="SSF52402">
    <property type="entry name" value="Adenine nucleotide alpha hydrolases-like"/>
    <property type="match status" value="1"/>
</dbReference>
<dbReference type="InterPro" id="IPR006015">
    <property type="entry name" value="Universal_stress_UspA"/>
</dbReference>
<dbReference type="OrthoDB" id="3217301at2"/>
<evidence type="ECO:0000256" key="1">
    <source>
        <dbReference type="ARBA" id="ARBA00008791"/>
    </source>
</evidence>
<organism evidence="3 4">
    <name type="scientific">Desulfosarcina widdelii</name>
    <dbReference type="NCBI Taxonomy" id="947919"/>
    <lineage>
        <taxon>Bacteria</taxon>
        <taxon>Pseudomonadati</taxon>
        <taxon>Thermodesulfobacteriota</taxon>
        <taxon>Desulfobacteria</taxon>
        <taxon>Desulfobacterales</taxon>
        <taxon>Desulfosarcinaceae</taxon>
        <taxon>Desulfosarcina</taxon>
    </lineage>
</organism>
<dbReference type="InterPro" id="IPR014729">
    <property type="entry name" value="Rossmann-like_a/b/a_fold"/>
</dbReference>
<keyword evidence="4" id="KW-1185">Reference proteome</keyword>
<evidence type="ECO:0000313" key="3">
    <source>
        <dbReference type="EMBL" id="BBO78484.1"/>
    </source>
</evidence>
<proteinExistence type="inferred from homology"/>
<dbReference type="InterPro" id="IPR006016">
    <property type="entry name" value="UspA"/>
</dbReference>
<gene>
    <name evidence="3" type="ORF">DSCW_59010</name>
</gene>
<dbReference type="Pfam" id="PF00582">
    <property type="entry name" value="Usp"/>
    <property type="match status" value="1"/>
</dbReference>
<dbReference type="PRINTS" id="PR01438">
    <property type="entry name" value="UNVRSLSTRESS"/>
</dbReference>
<protein>
    <recommendedName>
        <fullName evidence="2">UspA domain-containing protein</fullName>
    </recommendedName>
</protein>
<evidence type="ECO:0000259" key="2">
    <source>
        <dbReference type="Pfam" id="PF00582"/>
    </source>
</evidence>